<comment type="similarity">
    <text evidence="1">Belongs to the short-chain dehydrogenases/reductases (SDR) family.</text>
</comment>
<evidence type="ECO:0000256" key="2">
    <source>
        <dbReference type="ARBA" id="ARBA00023002"/>
    </source>
</evidence>
<dbReference type="EMBL" id="WWCU01000010">
    <property type="protein sequence ID" value="MYN07927.1"/>
    <property type="molecule type" value="Genomic_DNA"/>
</dbReference>
<evidence type="ECO:0000313" key="5">
    <source>
        <dbReference type="Proteomes" id="UP000450676"/>
    </source>
</evidence>
<dbReference type="InterPro" id="IPR036291">
    <property type="entry name" value="NAD(P)-bd_dom_sf"/>
</dbReference>
<dbReference type="AlphaFoldDB" id="A0A7X4HC86"/>
<dbReference type="PANTHER" id="PTHR44196">
    <property type="entry name" value="DEHYDROGENASE/REDUCTASE SDR FAMILY MEMBER 7B"/>
    <property type="match status" value="1"/>
</dbReference>
<name>A0A7X4HC86_9BURK</name>
<accession>A0A7X4HC86</accession>
<dbReference type="InterPro" id="IPR057326">
    <property type="entry name" value="KR_dom"/>
</dbReference>
<organism evidence="4 5">
    <name type="scientific">Pseudoduganella aquatica</name>
    <dbReference type="NCBI Taxonomy" id="2660641"/>
    <lineage>
        <taxon>Bacteria</taxon>
        <taxon>Pseudomonadati</taxon>
        <taxon>Pseudomonadota</taxon>
        <taxon>Betaproteobacteria</taxon>
        <taxon>Burkholderiales</taxon>
        <taxon>Oxalobacteraceae</taxon>
        <taxon>Telluria group</taxon>
        <taxon>Pseudoduganella</taxon>
    </lineage>
</organism>
<dbReference type="RefSeq" id="WP_161072270.1">
    <property type="nucleotide sequence ID" value="NZ_WWCU01000010.1"/>
</dbReference>
<dbReference type="GO" id="GO:0016020">
    <property type="term" value="C:membrane"/>
    <property type="evidence" value="ECO:0007669"/>
    <property type="project" value="TreeGrafter"/>
</dbReference>
<evidence type="ECO:0000313" key="4">
    <source>
        <dbReference type="EMBL" id="MYN07927.1"/>
    </source>
</evidence>
<dbReference type="PANTHER" id="PTHR44196:SF3">
    <property type="entry name" value="SHORT CHAIN DEHYDROGENASE FAMILY PROTEIN"/>
    <property type="match status" value="1"/>
</dbReference>
<dbReference type="SUPFAM" id="SSF51735">
    <property type="entry name" value="NAD(P)-binding Rossmann-fold domains"/>
    <property type="match status" value="1"/>
</dbReference>
<evidence type="ECO:0000256" key="1">
    <source>
        <dbReference type="ARBA" id="ARBA00006484"/>
    </source>
</evidence>
<dbReference type="SMART" id="SM00822">
    <property type="entry name" value="PKS_KR"/>
    <property type="match status" value="1"/>
</dbReference>
<reference evidence="4 5" key="1">
    <citation type="submission" date="2019-12" db="EMBL/GenBank/DDBJ databases">
        <title>Novel species isolated from a subtropical stream in China.</title>
        <authorList>
            <person name="Lu H."/>
        </authorList>
    </citation>
    <scope>NUCLEOTIDE SEQUENCE [LARGE SCALE GENOMIC DNA]</scope>
    <source>
        <strain evidence="4 5">FT127W</strain>
    </source>
</reference>
<keyword evidence="2" id="KW-0560">Oxidoreductase</keyword>
<sequence length="251" mass="26862">MKVMIIGGTSGIGLGLAQHYWMQGARVAICGRRPEKLDGVAFARDSRVSIHVCDISDRAAVARTVAEVVALPDAAHDGQLDLLIVTAGQYTDAAAIARDRSSVLPVLRVNVGGLDNAFAAASDAMMERGQGHLVAVASIAGLQDDYPNGSLYSASKRAAIAICGAYRKALAPFGIAVTVIVPGYVDTARLRELNHGDASHKPFLLSEQEAVQRIAAAIARRDERCVFPWQLHALVRLFNLLPAFLKRARKK</sequence>
<dbReference type="PRINTS" id="PR00081">
    <property type="entry name" value="GDHRDH"/>
</dbReference>
<dbReference type="Pfam" id="PF00106">
    <property type="entry name" value="adh_short"/>
    <property type="match status" value="1"/>
</dbReference>
<evidence type="ECO:0000259" key="3">
    <source>
        <dbReference type="SMART" id="SM00822"/>
    </source>
</evidence>
<dbReference type="InterPro" id="IPR020904">
    <property type="entry name" value="Sc_DH/Rdtase_CS"/>
</dbReference>
<proteinExistence type="inferred from homology"/>
<protein>
    <submittedName>
        <fullName evidence="4">SDR family NAD(P)-dependent oxidoreductase</fullName>
    </submittedName>
</protein>
<comment type="caution">
    <text evidence="4">The sequence shown here is derived from an EMBL/GenBank/DDBJ whole genome shotgun (WGS) entry which is preliminary data.</text>
</comment>
<dbReference type="PROSITE" id="PS00061">
    <property type="entry name" value="ADH_SHORT"/>
    <property type="match status" value="1"/>
</dbReference>
<dbReference type="Gene3D" id="3.40.50.720">
    <property type="entry name" value="NAD(P)-binding Rossmann-like Domain"/>
    <property type="match status" value="1"/>
</dbReference>
<dbReference type="GO" id="GO:0016491">
    <property type="term" value="F:oxidoreductase activity"/>
    <property type="evidence" value="ECO:0007669"/>
    <property type="project" value="UniProtKB-KW"/>
</dbReference>
<gene>
    <name evidence="4" type="ORF">GTP77_11330</name>
</gene>
<keyword evidence="5" id="KW-1185">Reference proteome</keyword>
<feature type="domain" description="Ketoreductase" evidence="3">
    <location>
        <begin position="1"/>
        <end position="188"/>
    </location>
</feature>
<dbReference type="InterPro" id="IPR002347">
    <property type="entry name" value="SDR_fam"/>
</dbReference>
<dbReference type="Proteomes" id="UP000450676">
    <property type="component" value="Unassembled WGS sequence"/>
</dbReference>